<proteinExistence type="inferred from homology"/>
<protein>
    <submittedName>
        <fullName evidence="13">Cytochrome c domain-containing protein</fullName>
    </submittedName>
</protein>
<evidence type="ECO:0000256" key="6">
    <source>
        <dbReference type="ARBA" id="ARBA00022982"/>
    </source>
</evidence>
<reference evidence="13" key="1">
    <citation type="submission" date="2017-02" db="UniProtKB">
        <authorList>
            <consortium name="WormBaseParasite"/>
        </authorList>
    </citation>
    <scope>IDENTIFICATION</scope>
</reference>
<keyword evidence="4 8" id="KW-0349">Heme</keyword>
<dbReference type="SUPFAM" id="SSF46626">
    <property type="entry name" value="Cytochrome c"/>
    <property type="match status" value="1"/>
</dbReference>
<keyword evidence="7 8" id="KW-0408">Iron</keyword>
<comment type="subcellular location">
    <subcellularLocation>
        <location evidence="1">Mitochondrion intermembrane space</location>
    </subcellularLocation>
</comment>
<dbReference type="PROSITE" id="PS51007">
    <property type="entry name" value="CYTC"/>
    <property type="match status" value="1"/>
</dbReference>
<evidence type="ECO:0000256" key="1">
    <source>
        <dbReference type="ARBA" id="ARBA00004569"/>
    </source>
</evidence>
<evidence type="ECO:0000256" key="4">
    <source>
        <dbReference type="ARBA" id="ARBA00022617"/>
    </source>
</evidence>
<dbReference type="PANTHER" id="PTHR11961">
    <property type="entry name" value="CYTOCHROME C"/>
    <property type="match status" value="1"/>
</dbReference>
<name>A0A0N5AT10_9BILA</name>
<keyword evidence="3 10" id="KW-0813">Transport</keyword>
<comment type="function">
    <text evidence="10">Electron carrier protein. The oxidized form of the cytochrome c heme group can accept an electron from the heme group of the cytochrome c1 subunit of cytochrome reductase. Cytochrome c then transfers this electron to the cytochrome oxidase complex, the final protein carrier in the mitochondrial electron-transport chain.</text>
</comment>
<dbReference type="GO" id="GO:0005758">
    <property type="term" value="C:mitochondrial intermembrane space"/>
    <property type="evidence" value="ECO:0007669"/>
    <property type="project" value="UniProtKB-SubCell"/>
</dbReference>
<dbReference type="GO" id="GO:0046872">
    <property type="term" value="F:metal ion binding"/>
    <property type="evidence" value="ECO:0007669"/>
    <property type="project" value="UniProtKB-KW"/>
</dbReference>
<accession>A0A0N5AT10</accession>
<dbReference type="FunFam" id="1.10.760.10:FF:000001">
    <property type="entry name" value="Cytochrome c iso-1"/>
    <property type="match status" value="1"/>
</dbReference>
<evidence type="ECO:0000256" key="2">
    <source>
        <dbReference type="ARBA" id="ARBA00006488"/>
    </source>
</evidence>
<dbReference type="InterPro" id="IPR036909">
    <property type="entry name" value="Cyt_c-like_dom_sf"/>
</dbReference>
<keyword evidence="10" id="KW-0496">Mitochondrion</keyword>
<keyword evidence="6 10" id="KW-0249">Electron transport</keyword>
<dbReference type="Pfam" id="PF00034">
    <property type="entry name" value="Cytochrom_C"/>
    <property type="match status" value="1"/>
</dbReference>
<dbReference type="InterPro" id="IPR009056">
    <property type="entry name" value="Cyt_c-like_dom"/>
</dbReference>
<evidence type="ECO:0000313" key="13">
    <source>
        <dbReference type="WBParaSite" id="SMUV_0000794801-mRNA-1"/>
    </source>
</evidence>
<dbReference type="InterPro" id="IPR002327">
    <property type="entry name" value="Cyt_c_1A/1B"/>
</dbReference>
<dbReference type="Proteomes" id="UP000046393">
    <property type="component" value="Unplaced"/>
</dbReference>
<comment type="similarity">
    <text evidence="2 9">Belongs to the cytochrome c family.</text>
</comment>
<evidence type="ECO:0000256" key="9">
    <source>
        <dbReference type="RuleBase" id="RU004426"/>
    </source>
</evidence>
<evidence type="ECO:0000256" key="10">
    <source>
        <dbReference type="RuleBase" id="RU004427"/>
    </source>
</evidence>
<evidence type="ECO:0000256" key="3">
    <source>
        <dbReference type="ARBA" id="ARBA00022448"/>
    </source>
</evidence>
<dbReference type="Gene3D" id="1.10.760.10">
    <property type="entry name" value="Cytochrome c-like domain"/>
    <property type="match status" value="1"/>
</dbReference>
<sequence length="122" mass="13847">MDEEVPDGDYEKGKKVFKLRCLHCHVAEAPINKLGPHLNGIVGRKSGIVDGYPYTEANKNAGITWTRKALYDYLENPRRYILGTSMVFRGIRRPEDRIDLITYLEKSEQGTAEVLETSTTSE</sequence>
<keyword evidence="10" id="KW-0679">Respiratory chain</keyword>
<feature type="domain" description="Cytochrome c" evidence="11">
    <location>
        <begin position="8"/>
        <end position="108"/>
    </location>
</feature>
<dbReference type="STRING" id="451379.A0A0N5AT10"/>
<evidence type="ECO:0000256" key="8">
    <source>
        <dbReference type="PROSITE-ProRule" id="PRU00433"/>
    </source>
</evidence>
<keyword evidence="12" id="KW-1185">Reference proteome</keyword>
<organism evidence="12 13">
    <name type="scientific">Syphacia muris</name>
    <dbReference type="NCBI Taxonomy" id="451379"/>
    <lineage>
        <taxon>Eukaryota</taxon>
        <taxon>Metazoa</taxon>
        <taxon>Ecdysozoa</taxon>
        <taxon>Nematoda</taxon>
        <taxon>Chromadorea</taxon>
        <taxon>Rhabditida</taxon>
        <taxon>Spirurina</taxon>
        <taxon>Oxyuridomorpha</taxon>
        <taxon>Oxyuroidea</taxon>
        <taxon>Oxyuridae</taxon>
        <taxon>Syphacia</taxon>
    </lineage>
</organism>
<dbReference type="PRINTS" id="PR00604">
    <property type="entry name" value="CYTCHRMECIAB"/>
</dbReference>
<dbReference type="GO" id="GO:0020037">
    <property type="term" value="F:heme binding"/>
    <property type="evidence" value="ECO:0007669"/>
    <property type="project" value="InterPro"/>
</dbReference>
<dbReference type="GO" id="GO:0009055">
    <property type="term" value="F:electron transfer activity"/>
    <property type="evidence" value="ECO:0007669"/>
    <property type="project" value="InterPro"/>
</dbReference>
<evidence type="ECO:0000256" key="5">
    <source>
        <dbReference type="ARBA" id="ARBA00022723"/>
    </source>
</evidence>
<evidence type="ECO:0000256" key="7">
    <source>
        <dbReference type="ARBA" id="ARBA00023004"/>
    </source>
</evidence>
<dbReference type="WBParaSite" id="SMUV_0000794801-mRNA-1">
    <property type="protein sequence ID" value="SMUV_0000794801-mRNA-1"/>
    <property type="gene ID" value="SMUV_0000794801"/>
</dbReference>
<evidence type="ECO:0000313" key="12">
    <source>
        <dbReference type="Proteomes" id="UP000046393"/>
    </source>
</evidence>
<dbReference type="AlphaFoldDB" id="A0A0N5AT10"/>
<keyword evidence="5 8" id="KW-0479">Metal-binding</keyword>
<evidence type="ECO:0000259" key="11">
    <source>
        <dbReference type="PROSITE" id="PS51007"/>
    </source>
</evidence>
<comment type="PTM">
    <text evidence="10">Binds 1 heme group per subunit.</text>
</comment>